<proteinExistence type="predicted"/>
<accession>F8E6V2</accession>
<dbReference type="RefSeq" id="WP_013885252.1">
    <property type="nucleotide sequence ID" value="NC_015672.1"/>
</dbReference>
<dbReference type="OrthoDB" id="5419995at2"/>
<sequence length="298" mass="32013">MNKITITAAFLLSIVLNTFVSAAEVKMDELISNTPAELQNQVRQAAAESREVAETLQNMYQHGYSKSTVSNFLNKVEEYQQRGYPVSDLTDKVNEGIAKNVRGQMITHALNQMAQRQEFASKFAAQFASKKSVRQQIEENVKEAMAAGMKKDDIQAVGSMLNQNMQQNRNISQMAKEVTETAKTMSRLGVQSSQINGVLNQAMQHNFTHQEMSQMRQSFRENFSSTHAGRFTENVSKSIGAGYRGASAVGHADGMNDSRGGMSGSGQQGTGGMSDGGGMGGHGEGSGSGGNGGGGGHR</sequence>
<dbReference type="STRING" id="717231.Flexsi_0040"/>
<dbReference type="EMBL" id="CP002858">
    <property type="protein sequence ID" value="AEI13738.1"/>
    <property type="molecule type" value="Genomic_DNA"/>
</dbReference>
<dbReference type="AlphaFoldDB" id="F8E6V2"/>
<feature type="compositionally biased region" description="Gly residues" evidence="1">
    <location>
        <begin position="261"/>
        <end position="298"/>
    </location>
</feature>
<reference evidence="3 4" key="1">
    <citation type="journal article" date="2011" name="Stand. Genomic Sci.">
        <title>Genome sequence of the moderately thermophilic halophile Flexistipes sinusarabici strain (MAS10).</title>
        <authorList>
            <person name="Lapidus A."/>
            <person name="Chertkov O."/>
            <person name="Nolan M."/>
            <person name="Lucas S."/>
            <person name="Hammon N."/>
            <person name="Deshpande S."/>
            <person name="Cheng J.F."/>
            <person name="Tapia R."/>
            <person name="Han C."/>
            <person name="Goodwin L."/>
            <person name="Pitluck S."/>
            <person name="Liolios K."/>
            <person name="Pagani I."/>
            <person name="Ivanova N."/>
            <person name="Huntemann M."/>
            <person name="Mavromatis K."/>
            <person name="Mikhailova N."/>
            <person name="Pati A."/>
            <person name="Chen A."/>
            <person name="Palaniappan K."/>
            <person name="Land M."/>
            <person name="Hauser L."/>
            <person name="Brambilla E.M."/>
            <person name="Rohde M."/>
            <person name="Abt B."/>
            <person name="Spring S."/>
            <person name="Goker M."/>
            <person name="Bristow J."/>
            <person name="Eisen J.A."/>
            <person name="Markowitz V."/>
            <person name="Hugenholtz P."/>
            <person name="Kyrpides N.C."/>
            <person name="Klenk H.P."/>
            <person name="Woyke T."/>
        </authorList>
    </citation>
    <scope>NUCLEOTIDE SEQUENCE [LARGE SCALE GENOMIC DNA]</scope>
    <source>
        <strain evidence="4">DSM 4947 / MAS 10</strain>
    </source>
</reference>
<dbReference type="Proteomes" id="UP000006621">
    <property type="component" value="Chromosome"/>
</dbReference>
<evidence type="ECO:0000256" key="2">
    <source>
        <dbReference type="SAM" id="SignalP"/>
    </source>
</evidence>
<evidence type="ECO:0008006" key="5">
    <source>
        <dbReference type="Google" id="ProtNLM"/>
    </source>
</evidence>
<keyword evidence="2" id="KW-0732">Signal</keyword>
<evidence type="ECO:0000256" key="1">
    <source>
        <dbReference type="SAM" id="MobiDB-lite"/>
    </source>
</evidence>
<name>F8E6V2_FLESM</name>
<dbReference type="HOGENOM" id="CLU_933020_0_0_0"/>
<feature type="signal peptide" evidence="2">
    <location>
        <begin position="1"/>
        <end position="22"/>
    </location>
</feature>
<gene>
    <name evidence="3" type="ordered locus">Flexsi_0040</name>
</gene>
<dbReference type="eggNOG" id="ENOG502ZIPP">
    <property type="taxonomic scope" value="Bacteria"/>
</dbReference>
<feature type="region of interest" description="Disordered" evidence="1">
    <location>
        <begin position="250"/>
        <end position="298"/>
    </location>
</feature>
<organism evidence="3 4">
    <name type="scientific">Flexistipes sinusarabici (strain ATCC 49648 / DSM 4947 / MAS 10)</name>
    <dbReference type="NCBI Taxonomy" id="717231"/>
    <lineage>
        <taxon>Bacteria</taxon>
        <taxon>Pseudomonadati</taxon>
        <taxon>Deferribacterota</taxon>
        <taxon>Deferribacteres</taxon>
        <taxon>Deferribacterales</taxon>
        <taxon>Flexistipitaceae</taxon>
        <taxon>Flexistipes</taxon>
    </lineage>
</organism>
<keyword evidence="4" id="KW-1185">Reference proteome</keyword>
<protein>
    <recommendedName>
        <fullName evidence="5">DUF2680 domain-containing protein</fullName>
    </recommendedName>
</protein>
<dbReference type="KEGG" id="fsi:Flexsi_0040"/>
<evidence type="ECO:0000313" key="4">
    <source>
        <dbReference type="Proteomes" id="UP000006621"/>
    </source>
</evidence>
<reference evidence="4" key="2">
    <citation type="submission" date="2011-06" db="EMBL/GenBank/DDBJ databases">
        <title>The complete genome of Flexistipes sinusarabici DSM 4947.</title>
        <authorList>
            <person name="Lucas S."/>
            <person name="Han J."/>
            <person name="Lapidus A."/>
            <person name="Bruce D."/>
            <person name="Goodwin L."/>
            <person name="Pitluck S."/>
            <person name="Peters L."/>
            <person name="Kyrpides N."/>
            <person name="Mavromatis K."/>
            <person name="Ivanova N."/>
            <person name="Mikhailova N."/>
            <person name="Chertkov O."/>
            <person name="Detter J.C."/>
            <person name="Tapia R."/>
            <person name="Han C."/>
            <person name="Land M."/>
            <person name="Hauser L."/>
            <person name="Markowitz V."/>
            <person name="Cheng J.-F."/>
            <person name="Hugenholtz P."/>
            <person name="Woyke T."/>
            <person name="Wu D."/>
            <person name="Spring S."/>
            <person name="Schroeder M."/>
            <person name="Brambilla E."/>
            <person name="Klenk H.-P."/>
            <person name="Eisen J.A."/>
        </authorList>
    </citation>
    <scope>NUCLEOTIDE SEQUENCE [LARGE SCALE GENOMIC DNA]</scope>
    <source>
        <strain evidence="4">DSM 4947 / MAS 10</strain>
    </source>
</reference>
<feature type="chain" id="PRO_5003375742" description="DUF2680 domain-containing protein" evidence="2">
    <location>
        <begin position="23"/>
        <end position="298"/>
    </location>
</feature>
<evidence type="ECO:0000313" key="3">
    <source>
        <dbReference type="EMBL" id="AEI13738.1"/>
    </source>
</evidence>